<dbReference type="EMBL" id="CP003538">
    <property type="protein sequence ID" value="AGH97675.1"/>
    <property type="molecule type" value="Genomic_DNA"/>
</dbReference>
<reference evidence="2 3" key="1">
    <citation type="journal article" date="2013" name="ISME J.">
        <title>By their genes ye shall know them: genomic signatures of predatory bacteria.</title>
        <authorList>
            <person name="Pasternak Z."/>
            <person name="Pietrokovski S."/>
            <person name="Rotem O."/>
            <person name="Gophna U."/>
            <person name="Lurie-Weinberger M.N."/>
            <person name="Jurkevitch E."/>
        </authorList>
    </citation>
    <scope>NUCLEOTIDE SEQUENCE [LARGE SCALE GENOMIC DNA]</scope>
    <source>
        <strain evidence="2">EPB</strain>
    </source>
</reference>
<proteinExistence type="predicted"/>
<dbReference type="InterPro" id="IPR013762">
    <property type="entry name" value="Integrase-like_cat_sf"/>
</dbReference>
<accession>M4VGR8</accession>
<name>M4VGR8_9BACT</name>
<protein>
    <submittedName>
        <fullName evidence="2">Uncharacterized protein</fullName>
    </submittedName>
</protein>
<organism evidence="2 3">
    <name type="scientific">Micavibrio aeruginosavorus EPB</name>
    <dbReference type="NCBI Taxonomy" id="349215"/>
    <lineage>
        <taxon>Bacteria</taxon>
        <taxon>Pseudomonadati</taxon>
        <taxon>Bdellovibrionota</taxon>
        <taxon>Bdellovibrionia</taxon>
        <taxon>Bdellovibrionales</taxon>
        <taxon>Pseudobdellovibrionaceae</taxon>
        <taxon>Micavibrio</taxon>
    </lineage>
</organism>
<dbReference type="KEGG" id="man:A11S_852"/>
<feature type="region of interest" description="Disordered" evidence="1">
    <location>
        <begin position="282"/>
        <end position="308"/>
    </location>
</feature>
<dbReference type="Proteomes" id="UP000011932">
    <property type="component" value="Chromosome"/>
</dbReference>
<evidence type="ECO:0000313" key="3">
    <source>
        <dbReference type="Proteomes" id="UP000011932"/>
    </source>
</evidence>
<dbReference type="HOGENOM" id="CLU_355963_0_0_5"/>
<dbReference type="PATRIC" id="fig|349215.9.peg.829"/>
<dbReference type="GO" id="GO:0015074">
    <property type="term" value="P:DNA integration"/>
    <property type="evidence" value="ECO:0007669"/>
    <property type="project" value="InterPro"/>
</dbReference>
<dbReference type="RefSeq" id="WP_015467224.1">
    <property type="nucleotide sequence ID" value="NC_020812.1"/>
</dbReference>
<dbReference type="AlphaFoldDB" id="M4VGR8"/>
<dbReference type="GO" id="GO:0006310">
    <property type="term" value="P:DNA recombination"/>
    <property type="evidence" value="ECO:0007669"/>
    <property type="project" value="InterPro"/>
</dbReference>
<sequence>MSTAKNVDVFSQMIADFCTKRASTVLSNKEINRLQNYLLDLFDHQKIPPLARNGLNWKEISAATKIDHSSLSKAKRVIEPCFDALIREIRRNKSYRSTKSKPLHEITTDKITDRPKIRQQAALSSSDPWDDPEVFHEALDLHMKRYGESSWFLHSAITLPNEKIQRTTISAWRKGTKIPRSITSMEILNRIEKRYQLPTGYFKKKISFSNRSLHGHKMKNISAAERRRLSWHLPDDFNSRSNTEKEEIINWVRNVVISGSTEYRRYQRSAIKHRFSVRFPNVIDSYGNNPQPRNKKQSSHNEDAPAGLSEEMSDLVKFKTSTLTSIGDQRNGVWNQETASQKVEHLGLMFGALSAAKDSHTKGLGVSIYDITFALLIFPQVWDWYLQWREKRRGFYTTWEIDMISVSLSLTRKDTGWLRQRPQLAAKLKPIPGLISPDEIKFVQENWNSACDNYLKHAHNRLKEIKHVAKVHRDPFEPILPILESPSPLGEYKKIAEEVAKFMPDYKRYPIAAAESVRSFLMIRLGLHLGLRQKNLRQLLICPLDSPPTPERRLADMKRGEMRWNYRDNAWEVFIPSVAFKNSDSSYFSNKPFRLLLPDLGDLYRYIAEYLEMHRPTLLRDAQDPGTFFVKTVKTSTTDASYNQTNFYEAWRLIIQRYGIYNPYTGRGAIKGLLPHGPHNVRDVLATHILKQTGSYEQASYAIQDTPDMVAKHYGRFLPQDKAALAAKILNQVWDTA</sequence>
<gene>
    <name evidence="2" type="ORF">A11S_852</name>
</gene>
<dbReference type="Gene3D" id="1.10.443.10">
    <property type="entry name" value="Intergrase catalytic core"/>
    <property type="match status" value="1"/>
</dbReference>
<dbReference type="GO" id="GO:0003677">
    <property type="term" value="F:DNA binding"/>
    <property type="evidence" value="ECO:0007669"/>
    <property type="project" value="InterPro"/>
</dbReference>
<evidence type="ECO:0000313" key="2">
    <source>
        <dbReference type="EMBL" id="AGH97675.1"/>
    </source>
</evidence>
<evidence type="ECO:0000256" key="1">
    <source>
        <dbReference type="SAM" id="MobiDB-lite"/>
    </source>
</evidence>